<gene>
    <name evidence="3" type="ORF">J2S05_000007</name>
</gene>
<dbReference type="RefSeq" id="WP_306978771.1">
    <property type="nucleotide sequence ID" value="NZ_JAUSUA010000001.1"/>
</dbReference>
<name>A0ABT9YBL2_9BACI</name>
<comment type="similarity">
    <text evidence="1">Belongs to the DprA/Smf family.</text>
</comment>
<comment type="caution">
    <text evidence="3">The sequence shown here is derived from an EMBL/GenBank/DDBJ whole genome shotgun (WGS) entry which is preliminary data.</text>
</comment>
<evidence type="ECO:0000259" key="2">
    <source>
        <dbReference type="Pfam" id="PF02481"/>
    </source>
</evidence>
<feature type="domain" description="Smf/DprA SLOG" evidence="2">
    <location>
        <begin position="101"/>
        <end position="301"/>
    </location>
</feature>
<accession>A0ABT9YBL2</accession>
<evidence type="ECO:0000313" key="4">
    <source>
        <dbReference type="Proteomes" id="UP001225034"/>
    </source>
</evidence>
<protein>
    <submittedName>
        <fullName evidence="3">Rossmann fold nucleotide-binding protein DprA/Smf involved in DNA uptake</fullName>
    </submittedName>
</protein>
<dbReference type="InterPro" id="IPR003488">
    <property type="entry name" value="DprA"/>
</dbReference>
<evidence type="ECO:0000256" key="1">
    <source>
        <dbReference type="ARBA" id="ARBA00006525"/>
    </source>
</evidence>
<evidence type="ECO:0000313" key="3">
    <source>
        <dbReference type="EMBL" id="MDQ0205233.1"/>
    </source>
</evidence>
<proteinExistence type="inferred from homology"/>
<reference evidence="3 4" key="1">
    <citation type="submission" date="2023-07" db="EMBL/GenBank/DDBJ databases">
        <title>Genomic Encyclopedia of Type Strains, Phase IV (KMG-IV): sequencing the most valuable type-strain genomes for metagenomic binning, comparative biology and taxonomic classification.</title>
        <authorList>
            <person name="Goeker M."/>
        </authorList>
    </citation>
    <scope>NUCLEOTIDE SEQUENCE [LARGE SCALE GENOMIC DNA]</scope>
    <source>
        <strain evidence="3 4">DSM 19154</strain>
    </source>
</reference>
<dbReference type="PANTHER" id="PTHR43022">
    <property type="entry name" value="PROTEIN SMF"/>
    <property type="match status" value="1"/>
</dbReference>
<dbReference type="SUPFAM" id="SSF102405">
    <property type="entry name" value="MCP/YpsA-like"/>
    <property type="match status" value="1"/>
</dbReference>
<dbReference type="Gene3D" id="3.40.50.450">
    <property type="match status" value="1"/>
</dbReference>
<dbReference type="EMBL" id="JAUSUA010000001">
    <property type="protein sequence ID" value="MDQ0205233.1"/>
    <property type="molecule type" value="Genomic_DNA"/>
</dbReference>
<dbReference type="Proteomes" id="UP001225034">
    <property type="component" value="Unassembled WGS sequence"/>
</dbReference>
<sequence length="374" mass="41982">MKFSNNEIATYLFCAQLAQTKTTPLTIIEWNTVVKSLSEQEMQPEILFKINSKELFTLLTQATEAQKDRIIKKVIARQKLGLSMIELQEIVNQGYGIMFRSQMPARLKKLTQKFLPSFFYYAGDPSILLGSTMGVVGARDANETELLKTVEVAKESALNGIVIISGGARGIDTTAVEANLKNGGKAVIFPAEGLAKWVKKSTIRDYILNGKLLLMSTQRLNASFTGHYAMQRNKYIHAPSDALLIASSKISGQKLSGTWEGVLENLKYKWSPLFVIGSSEGVVKLEYEGKARRFSSIKEIYNEKNNEFINSADLEDELAQLVKKFVSLGLDKESLTKKFMEVSALYYKENINSKVNEERNLTKNALKYEQLKLD</sequence>
<organism evidence="3 4">
    <name type="scientific">Alkalicoccobacillus murimartini</name>
    <dbReference type="NCBI Taxonomy" id="171685"/>
    <lineage>
        <taxon>Bacteria</taxon>
        <taxon>Bacillati</taxon>
        <taxon>Bacillota</taxon>
        <taxon>Bacilli</taxon>
        <taxon>Bacillales</taxon>
        <taxon>Bacillaceae</taxon>
        <taxon>Alkalicoccobacillus</taxon>
    </lineage>
</organism>
<dbReference type="PANTHER" id="PTHR43022:SF1">
    <property type="entry name" value="PROTEIN SMF"/>
    <property type="match status" value="1"/>
</dbReference>
<keyword evidence="4" id="KW-1185">Reference proteome</keyword>
<dbReference type="Pfam" id="PF02481">
    <property type="entry name" value="DNA_processg_A"/>
    <property type="match status" value="1"/>
</dbReference>
<dbReference type="InterPro" id="IPR057666">
    <property type="entry name" value="DrpA_SLOG"/>
</dbReference>